<organism evidence="1 2">
    <name type="scientific">Campylobacter vicugnae</name>
    <dbReference type="NCBI Taxonomy" id="1660076"/>
    <lineage>
        <taxon>Bacteria</taxon>
        <taxon>Pseudomonadati</taxon>
        <taxon>Campylobacterota</taxon>
        <taxon>Epsilonproteobacteria</taxon>
        <taxon>Campylobacterales</taxon>
        <taxon>Campylobacteraceae</taxon>
        <taxon>Campylobacter</taxon>
    </lineage>
</organism>
<gene>
    <name evidence="1" type="ORF">CVIC8964_0172</name>
</gene>
<dbReference type="STRING" id="1660074.CVIC8964_0172"/>
<dbReference type="Pfam" id="PF07388">
    <property type="entry name" value="A-2_8-polyST"/>
    <property type="match status" value="1"/>
</dbReference>
<protein>
    <submittedName>
        <fullName evidence="1">Alpha-2,8-polysialyltransferase</fullName>
    </submittedName>
</protein>
<dbReference type="InterPro" id="IPR010866">
    <property type="entry name" value="A-2_8-polyST"/>
</dbReference>
<dbReference type="RefSeq" id="WP_086333313.1">
    <property type="nucleotide sequence ID" value="NZ_CP018791.1"/>
</dbReference>
<sequence length="698" mass="82339">MSKLTKLIKHPFMFFKDLRLLHGINKFKNQKTYKNMFVISNLSQLNIIKNIIKYENIENIVLVILYTNANKKMPQIVFDEAKKDNFNEIILFLLPNSPTRLKLASYIIMNKDFKKLINIYKPKHLYMLSFEAHYNVLANIAKNNNAELILIDEGTGTYKDKKDLDLSIAKKIIWQFFKLDDAFKWANNFSKIYALAPEILKDNFNADEYIKFSPHLNRFDDIDNTTLSLIQKYNITSNDIIYTNQRYIIEAYDFADALIYILDTISKNLNSKIFIKMHPKDHNSTIKIFEEKLSDFENLILILENTFLIEQSIRYIHPKAVISLTSTTLVTTTIISKNIKCYSIADWFCTLVPKTERNLIGINQILDHKEILYKFNNINFIQDEKFEFNQQKNLNKEENNQALYIQNFKTSYDEHKYYKAILNFQLAYDDILSASLDEIVSFLHCLDMQNGIKSINIFLDILTNTIIQTSDNNIISSQQYKILKKLFEIAIRHIELGHIKDSFVLLDNIFMFFTLFENQLENNKSNLICALYKTDKELHKSVMQFYLKCEEKLISIYNKQKYIQFCDVLDKNKILLDGELLDKYIDAAAKTKQYLKIKNLVDKIKINENNINIIINTYYNLSDIQGVKNILQKYDNMINLNNFEVLDMISKIYELSGDYEKALKYIEMAIHSNTSKLTNSLRMRKFYILQFIKFETNN</sequence>
<name>A0A1X9SZS1_9BACT</name>
<dbReference type="Proteomes" id="UP000194265">
    <property type="component" value="Chromosome"/>
</dbReference>
<evidence type="ECO:0000313" key="2">
    <source>
        <dbReference type="Proteomes" id="UP000194265"/>
    </source>
</evidence>
<dbReference type="EMBL" id="CP018791">
    <property type="protein sequence ID" value="ARR01609.1"/>
    <property type="molecule type" value="Genomic_DNA"/>
</dbReference>
<dbReference type="AlphaFoldDB" id="A0A1X9SZS1"/>
<dbReference type="OrthoDB" id="5690998at2"/>
<proteinExistence type="predicted"/>
<accession>A0A1X9SZS1</accession>
<evidence type="ECO:0000313" key="1">
    <source>
        <dbReference type="EMBL" id="ARR01609.1"/>
    </source>
</evidence>
<reference evidence="1 2" key="1">
    <citation type="journal article" date="2017" name="Genome Biol. Evol.">
        <title>Comparative Genomic Analysis Identifies a Campylobacter Clade Deficient in Selenium Metabolism.</title>
        <authorList>
            <person name="Miller W.G."/>
            <person name="Yee E."/>
            <person name="Lopes B.S."/>
            <person name="Chapman M.H."/>
            <person name="Huynh S."/>
            <person name="Bono J.L."/>
            <person name="Parker C.T."/>
            <person name="Strachan N.J.C."/>
            <person name="Forbes K.J."/>
        </authorList>
    </citation>
    <scope>NUCLEOTIDE SEQUENCE [LARGE SCALE GENOMIC DNA]</scope>
    <source>
        <strain evidence="1 2">RM8964</strain>
    </source>
</reference>